<keyword evidence="2" id="KW-1185">Reference proteome</keyword>
<evidence type="ECO:0000313" key="1">
    <source>
        <dbReference type="EMBL" id="CAG8608032.1"/>
    </source>
</evidence>
<reference evidence="1" key="1">
    <citation type="submission" date="2021-06" db="EMBL/GenBank/DDBJ databases">
        <authorList>
            <person name="Kallberg Y."/>
            <person name="Tangrot J."/>
            <person name="Rosling A."/>
        </authorList>
    </citation>
    <scope>NUCLEOTIDE SEQUENCE</scope>
    <source>
        <strain evidence="1">FL130A</strain>
    </source>
</reference>
<gene>
    <name evidence="1" type="ORF">ALEPTO_LOCUS8440</name>
</gene>
<name>A0A9N9CR45_9GLOM</name>
<proteinExistence type="predicted"/>
<dbReference type="EMBL" id="CAJVPS010004796">
    <property type="protein sequence ID" value="CAG8608032.1"/>
    <property type="molecule type" value="Genomic_DNA"/>
</dbReference>
<accession>A0A9N9CR45</accession>
<dbReference type="AlphaFoldDB" id="A0A9N9CR45"/>
<organism evidence="1 2">
    <name type="scientific">Ambispora leptoticha</name>
    <dbReference type="NCBI Taxonomy" id="144679"/>
    <lineage>
        <taxon>Eukaryota</taxon>
        <taxon>Fungi</taxon>
        <taxon>Fungi incertae sedis</taxon>
        <taxon>Mucoromycota</taxon>
        <taxon>Glomeromycotina</taxon>
        <taxon>Glomeromycetes</taxon>
        <taxon>Archaeosporales</taxon>
        <taxon>Ambisporaceae</taxon>
        <taxon>Ambispora</taxon>
    </lineage>
</organism>
<dbReference type="OrthoDB" id="2485157at2759"/>
<comment type="caution">
    <text evidence="1">The sequence shown here is derived from an EMBL/GenBank/DDBJ whole genome shotgun (WGS) entry which is preliminary data.</text>
</comment>
<evidence type="ECO:0000313" key="2">
    <source>
        <dbReference type="Proteomes" id="UP000789508"/>
    </source>
</evidence>
<protein>
    <submittedName>
        <fullName evidence="1">5804_t:CDS:1</fullName>
    </submittedName>
</protein>
<sequence length="314" mass="36301">MQNDLLDDFCDCMDRWSRGEGESRRHVFDIGRLLLEANQKNNRKKDGTSDQISSQFFAIDSAEELIKDISEWKSSANMELNKKMKRLRHSKDQAGLIPEFCKQFILVFQTLFSSPLYTPTIHSDPLLKDFGEEIKRARETSAGYGWSLKDMWEIFETLKDTNGYAEFPPEDFQGSNFHEYIEKIENYISPVNDRFNTAHMLIQRLIQEYIMRSTLIDLCKIDADEFVSHQVQVSPSSILSFGEAVEQKISDDYSRIFYEHKKKNIAGNPVVYGGNQWVAVFGALCLLLHAEYAIRIMRDTVFSSLLQAQSDNPM</sequence>
<dbReference type="Proteomes" id="UP000789508">
    <property type="component" value="Unassembled WGS sequence"/>
</dbReference>